<dbReference type="RefSeq" id="WP_285740565.1">
    <property type="nucleotide sequence ID" value="NZ_BSSA01000043.1"/>
</dbReference>
<dbReference type="AlphaFoldDB" id="A0A9W6QHA2"/>
<dbReference type="Proteomes" id="UP001165041">
    <property type="component" value="Unassembled WGS sequence"/>
</dbReference>
<comment type="caution">
    <text evidence="1">The sequence shown here is derived from an EMBL/GenBank/DDBJ whole genome shotgun (WGS) entry which is preliminary data.</text>
</comment>
<protein>
    <submittedName>
        <fullName evidence="1">Uncharacterized protein</fullName>
    </submittedName>
</protein>
<gene>
    <name evidence="1" type="ORF">Kpho02_73060</name>
</gene>
<evidence type="ECO:0000313" key="1">
    <source>
        <dbReference type="EMBL" id="GLW75009.1"/>
    </source>
</evidence>
<evidence type="ECO:0000313" key="2">
    <source>
        <dbReference type="Proteomes" id="UP001165041"/>
    </source>
</evidence>
<reference evidence="1" key="1">
    <citation type="submission" date="2023-02" db="EMBL/GenBank/DDBJ databases">
        <title>Kitasatospora phosalacinea NBRC 14627.</title>
        <authorList>
            <person name="Ichikawa N."/>
            <person name="Sato H."/>
            <person name="Tonouchi N."/>
        </authorList>
    </citation>
    <scope>NUCLEOTIDE SEQUENCE</scope>
    <source>
        <strain evidence="1">NBRC 14627</strain>
    </source>
</reference>
<proteinExistence type="predicted"/>
<accession>A0A9W6QHA2</accession>
<sequence>MQAKKTASKQSSPQRIVPTNTALSAAKSAAIRARRRAQVRYRFVEREYLGDQDPPLARMLRGGRGGQVRLKLYLSYLWMQTDDFGVSLGYPARAWAAMLGLRDPGSAGARRITDAQAWLEENGFIAVASRPGLGNLITLLDDGGTGQPYVVPGSAANRERQEQGKSLAHRYIQLPATFWTEGHIAILSGAAVAMLLALLCEKGGGEGTGLWFSPGDAERRFGLSEDTRGKGLRELAEAGIVTTRRRPVNPTDFDILRMRNVHDLNLERLDEPASIVRTLQSGK</sequence>
<dbReference type="EMBL" id="BSSA01000043">
    <property type="protein sequence ID" value="GLW75009.1"/>
    <property type="molecule type" value="Genomic_DNA"/>
</dbReference>
<organism evidence="1 2">
    <name type="scientific">Kitasatospora phosalacinea</name>
    <dbReference type="NCBI Taxonomy" id="2065"/>
    <lineage>
        <taxon>Bacteria</taxon>
        <taxon>Bacillati</taxon>
        <taxon>Actinomycetota</taxon>
        <taxon>Actinomycetes</taxon>
        <taxon>Kitasatosporales</taxon>
        <taxon>Streptomycetaceae</taxon>
        <taxon>Kitasatospora</taxon>
    </lineage>
</organism>
<name>A0A9W6QHA2_9ACTN</name>